<feature type="domain" description="GPR180-like N-terminal" evidence="9">
    <location>
        <begin position="28"/>
        <end position="124"/>
    </location>
</feature>
<reference evidence="10 11" key="1">
    <citation type="submission" date="2020-11" db="EMBL/GenBank/DDBJ databases">
        <authorList>
            <person name="Wallbank WR R."/>
            <person name="Pardo Diaz C."/>
            <person name="Kozak K."/>
            <person name="Martin S."/>
            <person name="Jiggins C."/>
            <person name="Moest M."/>
            <person name="Warren A I."/>
            <person name="Generalovic N T."/>
            <person name="Byers J.R.P. K."/>
            <person name="Montejo-Kovacevich G."/>
            <person name="Yen C E."/>
        </authorList>
    </citation>
    <scope>NUCLEOTIDE SEQUENCE [LARGE SCALE GENOMIC DNA]</scope>
</reference>
<feature type="domain" description="GPR180-like N-terminal" evidence="9">
    <location>
        <begin position="276"/>
        <end position="315"/>
    </location>
</feature>
<protein>
    <recommendedName>
        <fullName evidence="12">Intimal thickness related receptor IRP domain-containing protein</fullName>
    </recommendedName>
</protein>
<dbReference type="GO" id="GO:0007186">
    <property type="term" value="P:G protein-coupled receptor signaling pathway"/>
    <property type="evidence" value="ECO:0007669"/>
    <property type="project" value="InterPro"/>
</dbReference>
<dbReference type="AlphaFoldDB" id="A0A7R8YR17"/>
<dbReference type="InParanoid" id="A0A7R8YR17"/>
<feature type="compositionally biased region" description="Basic and acidic residues" evidence="6">
    <location>
        <begin position="724"/>
        <end position="740"/>
    </location>
</feature>
<evidence type="ECO:0000256" key="4">
    <source>
        <dbReference type="ARBA" id="ARBA00023136"/>
    </source>
</evidence>
<keyword evidence="4 7" id="KW-0472">Membrane</keyword>
<feature type="transmembrane region" description="Helical" evidence="7">
    <location>
        <begin position="447"/>
        <end position="464"/>
    </location>
</feature>
<evidence type="ECO:0000313" key="11">
    <source>
        <dbReference type="Proteomes" id="UP000594454"/>
    </source>
</evidence>
<gene>
    <name evidence="10" type="ORF">HERILL_LOCUS4156</name>
</gene>
<dbReference type="PANTHER" id="PTHR23252">
    <property type="entry name" value="INTIMAL THICKNESS RECEPTOR-RELATED"/>
    <property type="match status" value="1"/>
</dbReference>
<dbReference type="InterPro" id="IPR047831">
    <property type="entry name" value="GPR180/TMEM145"/>
</dbReference>
<name>A0A7R8YR17_HERIL</name>
<dbReference type="InterPro" id="IPR019336">
    <property type="entry name" value="GPR180/TMEM145_TM"/>
</dbReference>
<evidence type="ECO:0000256" key="5">
    <source>
        <dbReference type="ARBA" id="ARBA00023180"/>
    </source>
</evidence>
<keyword evidence="11" id="KW-1185">Reference proteome</keyword>
<keyword evidence="3 7" id="KW-1133">Transmembrane helix</keyword>
<feature type="transmembrane region" description="Helical" evidence="7">
    <location>
        <begin position="514"/>
        <end position="540"/>
    </location>
</feature>
<proteinExistence type="predicted"/>
<dbReference type="OrthoDB" id="205745at2759"/>
<sequence length="785" mass="88072">MIFSTVTLCVYIALYNISNFCVVSKYLEGHLKTLEDWAFVARFCFLSGKGRYEYHIEFERRYGEPQLLLYYDDDTQWPAIYKTGKTCLQKLSVLSIRDNQIVTLSARSPYNALSGCTLRTSKEETGPSDDRNAKPTRPEVKARTTSKPNDDSANKDDEWNYTYYGQFLKTTPPSSESQGSGSGPTSTFSPLEKSTHFDYDFNVTSFNDTIESFNLSSVAYVPVGLDVGLENEAENNTRYMEYVEELFTANGATYGVSDNESEAYNRVKRAHWKSENPGTLYVSCRSSGGFITARERWWYIAIANCGSKKGIDVKYRFRMTNGPPGDFWHEHFSADEMYIPPILLAESICYTFLMLAIFICAIELKARHLFHCTYRLFTASASLQYIGVLFSGVAWAKYALTGLGPHAIFGTLLQGASEISFLALLLLMAKGYTITRARLSTCSTIKLMTFINVYVIVYIALFIFREEVFDPGEVLNLYESPAGLAISGLRCGAWGAFLVSTATTAKKFPEKSNFYYPFGILGSLWILGGPILVFIGISFFDAWVRESVMCAVFAMLSLCGHSSFLWLTWPSRANISFPYHVRTNHVGVMSTEDDGADYPRHIYEPAMEDQNIIVPLSRRTEELLNGVYNQYLCERDYYNTATTPHSHASFPTAPPQDTTSPQQPNPQSSQLTPQNQQSTSLSPENDAAKQLYNTRGDDTPSSEHQADSGHSSFDTQSTLNKTETPPKEADSNSQRNKFELKNNPFLINGVKSQPNKIILDPINPPVKSSPGDVPRHLFAARKSSE</sequence>
<dbReference type="OMA" id="WYPDTEY"/>
<feature type="domain" description="GPR180/TMEM145 transmembrane" evidence="8">
    <location>
        <begin position="351"/>
        <end position="561"/>
    </location>
</feature>
<feature type="compositionally biased region" description="Low complexity" evidence="6">
    <location>
        <begin position="655"/>
        <end position="683"/>
    </location>
</feature>
<evidence type="ECO:0000256" key="7">
    <source>
        <dbReference type="SAM" id="Phobius"/>
    </source>
</evidence>
<comment type="subcellular location">
    <subcellularLocation>
        <location evidence="1">Membrane</location>
        <topology evidence="1">Multi-pass membrane protein</topology>
    </subcellularLocation>
</comment>
<feature type="transmembrane region" description="Helical" evidence="7">
    <location>
        <begin position="407"/>
        <end position="427"/>
    </location>
</feature>
<keyword evidence="2 7" id="KW-0812">Transmembrane</keyword>
<feature type="transmembrane region" description="Helical" evidence="7">
    <location>
        <begin position="342"/>
        <end position="364"/>
    </location>
</feature>
<evidence type="ECO:0008006" key="12">
    <source>
        <dbReference type="Google" id="ProtNLM"/>
    </source>
</evidence>
<accession>A0A7R8YR17</accession>
<feature type="region of interest" description="Disordered" evidence="6">
    <location>
        <begin position="117"/>
        <end position="157"/>
    </location>
</feature>
<evidence type="ECO:0000256" key="2">
    <source>
        <dbReference type="ARBA" id="ARBA00022692"/>
    </source>
</evidence>
<evidence type="ECO:0000256" key="1">
    <source>
        <dbReference type="ARBA" id="ARBA00004141"/>
    </source>
</evidence>
<evidence type="ECO:0000259" key="8">
    <source>
        <dbReference type="Pfam" id="PF10192"/>
    </source>
</evidence>
<feature type="region of interest" description="Disordered" evidence="6">
    <location>
        <begin position="170"/>
        <end position="189"/>
    </location>
</feature>
<evidence type="ECO:0000256" key="6">
    <source>
        <dbReference type="SAM" id="MobiDB-lite"/>
    </source>
</evidence>
<feature type="region of interest" description="Disordered" evidence="6">
    <location>
        <begin position="643"/>
        <end position="748"/>
    </location>
</feature>
<organism evidence="10 11">
    <name type="scientific">Hermetia illucens</name>
    <name type="common">Black soldier fly</name>
    <dbReference type="NCBI Taxonomy" id="343691"/>
    <lineage>
        <taxon>Eukaryota</taxon>
        <taxon>Metazoa</taxon>
        <taxon>Ecdysozoa</taxon>
        <taxon>Arthropoda</taxon>
        <taxon>Hexapoda</taxon>
        <taxon>Insecta</taxon>
        <taxon>Pterygota</taxon>
        <taxon>Neoptera</taxon>
        <taxon>Endopterygota</taxon>
        <taxon>Diptera</taxon>
        <taxon>Brachycera</taxon>
        <taxon>Stratiomyomorpha</taxon>
        <taxon>Stratiomyidae</taxon>
        <taxon>Hermetiinae</taxon>
        <taxon>Hermetia</taxon>
    </lineage>
</organism>
<feature type="region of interest" description="Disordered" evidence="6">
    <location>
        <begin position="760"/>
        <end position="785"/>
    </location>
</feature>
<feature type="transmembrane region" description="Helical" evidence="7">
    <location>
        <begin position="376"/>
        <end position="395"/>
    </location>
</feature>
<evidence type="ECO:0000259" key="9">
    <source>
        <dbReference type="Pfam" id="PF21892"/>
    </source>
</evidence>
<feature type="transmembrane region" description="Helical" evidence="7">
    <location>
        <begin position="546"/>
        <end position="567"/>
    </location>
</feature>
<dbReference type="Proteomes" id="UP000594454">
    <property type="component" value="Chromosome 2"/>
</dbReference>
<dbReference type="GO" id="GO:0016020">
    <property type="term" value="C:membrane"/>
    <property type="evidence" value="ECO:0007669"/>
    <property type="project" value="UniProtKB-SubCell"/>
</dbReference>
<feature type="compositionally biased region" description="Basic and acidic residues" evidence="6">
    <location>
        <begin position="120"/>
        <end position="157"/>
    </location>
</feature>
<dbReference type="Pfam" id="PF10192">
    <property type="entry name" value="GPR180-TMEM145_TM"/>
    <property type="match status" value="1"/>
</dbReference>
<dbReference type="EMBL" id="LR899010">
    <property type="protein sequence ID" value="CAD7081030.1"/>
    <property type="molecule type" value="Genomic_DNA"/>
</dbReference>
<dbReference type="GO" id="GO:0019236">
    <property type="term" value="P:response to pheromone"/>
    <property type="evidence" value="ECO:0007669"/>
    <property type="project" value="InterPro"/>
</dbReference>
<evidence type="ECO:0000313" key="10">
    <source>
        <dbReference type="EMBL" id="CAD7081030.1"/>
    </source>
</evidence>
<dbReference type="Pfam" id="PF21892">
    <property type="entry name" value="TMEM145_N"/>
    <property type="match status" value="2"/>
</dbReference>
<keyword evidence="5" id="KW-0325">Glycoprotein</keyword>
<dbReference type="PANTHER" id="PTHR23252:SF24">
    <property type="entry name" value="TRANSMEMBRANE PROTEIN 145"/>
    <property type="match status" value="1"/>
</dbReference>
<dbReference type="InterPro" id="IPR053880">
    <property type="entry name" value="GPR180-like_N"/>
</dbReference>
<feature type="compositionally biased region" description="Polar residues" evidence="6">
    <location>
        <begin position="708"/>
        <end position="723"/>
    </location>
</feature>
<evidence type="ECO:0000256" key="3">
    <source>
        <dbReference type="ARBA" id="ARBA00022989"/>
    </source>
</evidence>